<evidence type="ECO:0000256" key="1">
    <source>
        <dbReference type="SAM" id="SignalP"/>
    </source>
</evidence>
<organism evidence="2 3">
    <name type="scientific">Crenothrix polyspora</name>
    <dbReference type="NCBI Taxonomy" id="360316"/>
    <lineage>
        <taxon>Bacteria</taxon>
        <taxon>Pseudomonadati</taxon>
        <taxon>Pseudomonadota</taxon>
        <taxon>Gammaproteobacteria</taxon>
        <taxon>Methylococcales</taxon>
        <taxon>Crenotrichaceae</taxon>
        <taxon>Crenothrix</taxon>
    </lineage>
</organism>
<sequence>MKLSKTLKITLSLATTLAITGCMGGGGGMYGNNGGDMYGNNGGMYGNAGNSILGSVANSALGGGVSGAVLSAIIQSMGSNVLNGQIGSQVSQADQNFRLQQLGSAVNSGAITQAQQWTNPQTGNTLALNPIGQQNINPQTQQKCQNLQESAVLPNGERITETRLACQNPQTGRWNLVK</sequence>
<evidence type="ECO:0000313" key="3">
    <source>
        <dbReference type="Proteomes" id="UP000195667"/>
    </source>
</evidence>
<protein>
    <recommendedName>
        <fullName evidence="4">Surface antigen domain-containing protein</fullName>
    </recommendedName>
</protein>
<feature type="chain" id="PRO_5012255511" description="Surface antigen domain-containing protein" evidence="1">
    <location>
        <begin position="25"/>
        <end position="178"/>
    </location>
</feature>
<name>A0A1R4HEL8_9GAMM</name>
<dbReference type="PROSITE" id="PS51257">
    <property type="entry name" value="PROKAR_LIPOPROTEIN"/>
    <property type="match status" value="1"/>
</dbReference>
<keyword evidence="1" id="KW-0732">Signal</keyword>
<dbReference type="OrthoDB" id="5574065at2"/>
<dbReference type="RefSeq" id="WP_087144262.1">
    <property type="nucleotide sequence ID" value="NZ_FUKI01000130.1"/>
</dbReference>
<keyword evidence="3" id="KW-1185">Reference proteome</keyword>
<reference evidence="3" key="1">
    <citation type="submission" date="2017-02" db="EMBL/GenBank/DDBJ databases">
        <authorList>
            <person name="Daims H."/>
        </authorList>
    </citation>
    <scope>NUCLEOTIDE SEQUENCE [LARGE SCALE GENOMIC DNA]</scope>
</reference>
<evidence type="ECO:0008006" key="4">
    <source>
        <dbReference type="Google" id="ProtNLM"/>
    </source>
</evidence>
<proteinExistence type="predicted"/>
<gene>
    <name evidence="2" type="ORF">CRENPOLYSF1_530029</name>
</gene>
<dbReference type="Proteomes" id="UP000195667">
    <property type="component" value="Unassembled WGS sequence"/>
</dbReference>
<accession>A0A1R4HEL8</accession>
<dbReference type="AlphaFoldDB" id="A0A1R4HEL8"/>
<evidence type="ECO:0000313" key="2">
    <source>
        <dbReference type="EMBL" id="SJM94340.1"/>
    </source>
</evidence>
<feature type="signal peptide" evidence="1">
    <location>
        <begin position="1"/>
        <end position="24"/>
    </location>
</feature>
<dbReference type="EMBL" id="FUKI01000130">
    <property type="protein sequence ID" value="SJM94340.1"/>
    <property type="molecule type" value="Genomic_DNA"/>
</dbReference>